<reference evidence="2" key="1">
    <citation type="journal article" date="2019" name="Int. J. Syst. Evol. Microbiol.">
        <title>The Global Catalogue of Microorganisms (GCM) 10K type strain sequencing project: providing services to taxonomists for standard genome sequencing and annotation.</title>
        <authorList>
            <consortium name="The Broad Institute Genomics Platform"/>
            <consortium name="The Broad Institute Genome Sequencing Center for Infectious Disease"/>
            <person name="Wu L."/>
            <person name="Ma J."/>
        </authorList>
    </citation>
    <scope>NUCLEOTIDE SEQUENCE [LARGE SCALE GENOMIC DNA]</scope>
    <source>
        <strain evidence="2">JCM 3146</strain>
    </source>
</reference>
<dbReference type="SUPFAM" id="SSF51182">
    <property type="entry name" value="RmlC-like cupins"/>
    <property type="match status" value="1"/>
</dbReference>
<proteinExistence type="predicted"/>
<dbReference type="Gene3D" id="2.60.120.10">
    <property type="entry name" value="Jelly Rolls"/>
    <property type="match status" value="2"/>
</dbReference>
<dbReference type="RefSeq" id="WP_252808537.1">
    <property type="nucleotide sequence ID" value="NZ_BAAABM010000070.1"/>
</dbReference>
<name>A0ABP3HIG1_9ACTN</name>
<keyword evidence="2" id="KW-1185">Reference proteome</keyword>
<dbReference type="InterPro" id="IPR014710">
    <property type="entry name" value="RmlC-like_jellyroll"/>
</dbReference>
<evidence type="ECO:0000313" key="1">
    <source>
        <dbReference type="EMBL" id="GAA0370916.1"/>
    </source>
</evidence>
<organism evidence="1 2">
    <name type="scientific">Actinoallomurus spadix</name>
    <dbReference type="NCBI Taxonomy" id="79912"/>
    <lineage>
        <taxon>Bacteria</taxon>
        <taxon>Bacillati</taxon>
        <taxon>Actinomycetota</taxon>
        <taxon>Actinomycetes</taxon>
        <taxon>Streptosporangiales</taxon>
        <taxon>Thermomonosporaceae</taxon>
        <taxon>Actinoallomurus</taxon>
    </lineage>
</organism>
<sequence length="268" mass="29353">MRTTEVTTRYGRVSRLADQAAAGAYLFAEHTIEPGQATPFRTHARDHRTFVVIQGRVRLETARDDGGTESSVYDRLSGWHALPGCVYRIVGAGAGPAVVIEAGSVLGETREATGPDVPDAVACRCPDISDYTVHKPWGSEVWYTQNLPDLPYALKRIRMTEGHQSSLQSHRQKLETNYVIEGEATVLSGAMAPEDLTAVIDVASLTTTVHRPRSGWTNPPGELHRVIARTDYTSIEISTPELDDVIRWQDDAGRGHGRIDSEHVGGRS</sequence>
<gene>
    <name evidence="1" type="ORF">GCM10010151_71020</name>
</gene>
<dbReference type="EMBL" id="BAAABM010000070">
    <property type="protein sequence ID" value="GAA0370916.1"/>
    <property type="molecule type" value="Genomic_DNA"/>
</dbReference>
<dbReference type="InterPro" id="IPR011051">
    <property type="entry name" value="RmlC_Cupin_sf"/>
</dbReference>
<dbReference type="Proteomes" id="UP001501822">
    <property type="component" value="Unassembled WGS sequence"/>
</dbReference>
<accession>A0ABP3HIG1</accession>
<protein>
    <submittedName>
        <fullName evidence="1">Uncharacterized protein</fullName>
    </submittedName>
</protein>
<evidence type="ECO:0000313" key="2">
    <source>
        <dbReference type="Proteomes" id="UP001501822"/>
    </source>
</evidence>
<comment type="caution">
    <text evidence="1">The sequence shown here is derived from an EMBL/GenBank/DDBJ whole genome shotgun (WGS) entry which is preliminary data.</text>
</comment>